<evidence type="ECO:0000256" key="6">
    <source>
        <dbReference type="ARBA" id="ARBA00022840"/>
    </source>
</evidence>
<protein>
    <submittedName>
        <fullName evidence="9">Sugar ABC transporter ATP-binding protein</fullName>
    </submittedName>
</protein>
<dbReference type="InterPro" id="IPR003439">
    <property type="entry name" value="ABC_transporter-like_ATP-bd"/>
</dbReference>
<accession>A0ABT8YS80</accession>
<keyword evidence="10" id="KW-1185">Reference proteome</keyword>
<proteinExistence type="inferred from homology"/>
<name>A0ABT8YS80_9HYPH</name>
<evidence type="ECO:0000313" key="9">
    <source>
        <dbReference type="EMBL" id="MDO6966411.1"/>
    </source>
</evidence>
<sequence length="508" mass="55254">MNDEEIYVRLIDVGKEFSGVRVLRNINLDFRKGEIHALVGENGAGKSTVGKIAGGYYSRSSGDLEIFGEAVSHWDPAAALKSGIAMMHQELQLVPELTVAQNVFLGIENNRGSFLTNDEPARLAAVIEVCGFQLDPNARAGSLSLADQQKIEIMRAIARDAKVIVMDEPTSSLTADEADRLHATMRRLRAMGRTIIYVSHFLDHVLSIADRVTIMREGAVVRTGSIAEETKASLVAGMLGDAGADVSYLDKTPPVRGAPPLLSVRGLVSDNGVKGADLEIHPGEIVGLIGLVGSGRTEIARAIFGADKTTAGAVMFDGKDYDDRSPRESVARGLAMVPEDRRKQGLVLSQTVRPNMTLPHLGIFSAGGFMKTGAERNAVRSLIDYFGVSPRHVDGDVVHYSGGNQQKVLLAKWIMEEPKLVILDEPSRGVDLGARRRIHEFIVELARKGAGVLLISSEIEEVLGLAHRAYLVREGRTFREIVPEEQGMDQILWALFHDEQSKTARSHS</sequence>
<evidence type="ECO:0000256" key="3">
    <source>
        <dbReference type="ARBA" id="ARBA00022597"/>
    </source>
</evidence>
<dbReference type="PANTHER" id="PTHR43790">
    <property type="entry name" value="CARBOHYDRATE TRANSPORT ATP-BINDING PROTEIN MG119-RELATED"/>
    <property type="match status" value="1"/>
</dbReference>
<dbReference type="RefSeq" id="WP_304378331.1">
    <property type="nucleotide sequence ID" value="NZ_JAUOZU010000017.1"/>
</dbReference>
<dbReference type="GO" id="GO:0005524">
    <property type="term" value="F:ATP binding"/>
    <property type="evidence" value="ECO:0007669"/>
    <property type="project" value="UniProtKB-KW"/>
</dbReference>
<dbReference type="SMART" id="SM00382">
    <property type="entry name" value="AAA"/>
    <property type="match status" value="2"/>
</dbReference>
<evidence type="ECO:0000256" key="2">
    <source>
        <dbReference type="ARBA" id="ARBA00022448"/>
    </source>
</evidence>
<dbReference type="Gene3D" id="3.40.50.300">
    <property type="entry name" value="P-loop containing nucleotide triphosphate hydrolases"/>
    <property type="match status" value="2"/>
</dbReference>
<keyword evidence="7" id="KW-0472">Membrane</keyword>
<evidence type="ECO:0000313" key="10">
    <source>
        <dbReference type="Proteomes" id="UP001174932"/>
    </source>
</evidence>
<organism evidence="9 10">
    <name type="scientific">Rhizobium alvei</name>
    <dbReference type="NCBI Taxonomy" id="1132659"/>
    <lineage>
        <taxon>Bacteria</taxon>
        <taxon>Pseudomonadati</taxon>
        <taxon>Pseudomonadota</taxon>
        <taxon>Alphaproteobacteria</taxon>
        <taxon>Hyphomicrobiales</taxon>
        <taxon>Rhizobiaceae</taxon>
        <taxon>Rhizobium/Agrobacterium group</taxon>
        <taxon>Rhizobium</taxon>
    </lineage>
</organism>
<dbReference type="PANTHER" id="PTHR43790:SF9">
    <property type="entry name" value="GALACTOFURANOSE TRANSPORTER ATP-BINDING PROTEIN YTFR"/>
    <property type="match status" value="1"/>
</dbReference>
<feature type="domain" description="ABC transporter" evidence="8">
    <location>
        <begin position="8"/>
        <end position="242"/>
    </location>
</feature>
<dbReference type="Pfam" id="PF00005">
    <property type="entry name" value="ABC_tran"/>
    <property type="match status" value="2"/>
</dbReference>
<dbReference type="Proteomes" id="UP001174932">
    <property type="component" value="Unassembled WGS sequence"/>
</dbReference>
<gene>
    <name evidence="9" type="ORF">Q4481_20860</name>
</gene>
<dbReference type="EMBL" id="JAUOZU010000017">
    <property type="protein sequence ID" value="MDO6966411.1"/>
    <property type="molecule type" value="Genomic_DNA"/>
</dbReference>
<dbReference type="PROSITE" id="PS00211">
    <property type="entry name" value="ABC_TRANSPORTER_1"/>
    <property type="match status" value="1"/>
</dbReference>
<comment type="caution">
    <text evidence="9">The sequence shown here is derived from an EMBL/GenBank/DDBJ whole genome shotgun (WGS) entry which is preliminary data.</text>
</comment>
<reference evidence="9" key="2">
    <citation type="submission" date="2023-07" db="EMBL/GenBank/DDBJ databases">
        <authorList>
            <person name="Shen H."/>
        </authorList>
    </citation>
    <scope>NUCLEOTIDE SEQUENCE</scope>
    <source>
        <strain evidence="9">TNR-22</strain>
    </source>
</reference>
<dbReference type="PROSITE" id="PS50893">
    <property type="entry name" value="ABC_TRANSPORTER_2"/>
    <property type="match status" value="2"/>
</dbReference>
<evidence type="ECO:0000256" key="4">
    <source>
        <dbReference type="ARBA" id="ARBA00022737"/>
    </source>
</evidence>
<evidence type="ECO:0000259" key="8">
    <source>
        <dbReference type="PROSITE" id="PS50893"/>
    </source>
</evidence>
<dbReference type="SUPFAM" id="SSF52540">
    <property type="entry name" value="P-loop containing nucleoside triphosphate hydrolases"/>
    <property type="match status" value="2"/>
</dbReference>
<evidence type="ECO:0000256" key="7">
    <source>
        <dbReference type="ARBA" id="ARBA00023136"/>
    </source>
</evidence>
<dbReference type="InterPro" id="IPR017871">
    <property type="entry name" value="ABC_transporter-like_CS"/>
</dbReference>
<comment type="similarity">
    <text evidence="1">Belongs to the ABC transporter superfamily.</text>
</comment>
<dbReference type="CDD" id="cd03216">
    <property type="entry name" value="ABC_Carb_Monos_I"/>
    <property type="match status" value="1"/>
</dbReference>
<evidence type="ECO:0000256" key="5">
    <source>
        <dbReference type="ARBA" id="ARBA00022741"/>
    </source>
</evidence>
<feature type="domain" description="ABC transporter" evidence="8">
    <location>
        <begin position="255"/>
        <end position="499"/>
    </location>
</feature>
<dbReference type="InterPro" id="IPR003593">
    <property type="entry name" value="AAA+_ATPase"/>
</dbReference>
<keyword evidence="4" id="KW-0677">Repeat</keyword>
<dbReference type="CDD" id="cd03215">
    <property type="entry name" value="ABC_Carb_Monos_II"/>
    <property type="match status" value="1"/>
</dbReference>
<dbReference type="InterPro" id="IPR050107">
    <property type="entry name" value="ABC_carbohydrate_import_ATPase"/>
</dbReference>
<keyword evidence="3" id="KW-0762">Sugar transport</keyword>
<reference evidence="9" key="1">
    <citation type="journal article" date="2015" name="Int. J. Syst. Evol. Microbiol.">
        <title>Rhizobium alvei sp. nov., isolated from a freshwater river.</title>
        <authorList>
            <person name="Sheu S.Y."/>
            <person name="Huang H.W."/>
            <person name="Young C.C."/>
            <person name="Chen W.M."/>
        </authorList>
    </citation>
    <scope>NUCLEOTIDE SEQUENCE</scope>
    <source>
        <strain evidence="9">TNR-22</strain>
    </source>
</reference>
<dbReference type="InterPro" id="IPR027417">
    <property type="entry name" value="P-loop_NTPase"/>
</dbReference>
<evidence type="ECO:0000256" key="1">
    <source>
        <dbReference type="ARBA" id="ARBA00005417"/>
    </source>
</evidence>
<keyword evidence="5" id="KW-0547">Nucleotide-binding</keyword>
<keyword evidence="6 9" id="KW-0067">ATP-binding</keyword>
<keyword evidence="2" id="KW-0813">Transport</keyword>